<evidence type="ECO:0000256" key="1">
    <source>
        <dbReference type="ARBA" id="ARBA00004325"/>
    </source>
</evidence>
<dbReference type="GO" id="GO:0031966">
    <property type="term" value="C:mitochondrial membrane"/>
    <property type="evidence" value="ECO:0007669"/>
    <property type="project" value="UniProtKB-SubCell"/>
</dbReference>
<protein>
    <submittedName>
        <fullName evidence="10">Mitochondrial ATP synthase g subunit</fullName>
    </submittedName>
</protein>
<sequence>MRPALPTTLRQTFIRRAPTQTRFASSNSTVETAQQKAKEALNSAQKTAEKLGEGAVKFLGPAGEKAGNLLGAYREPLLYNLAVAREFVKQVYRSEGLQPPSLNTVKEAYKTIWSRGTNPEWWRASLQNGDIARVGIHALEAYGIFKIGEIIGRRSLIGYHLQD</sequence>
<comment type="subcellular location">
    <subcellularLocation>
        <location evidence="1">Mitochondrion membrane</location>
    </subcellularLocation>
</comment>
<evidence type="ECO:0000313" key="10">
    <source>
        <dbReference type="EMBL" id="GLB37810.1"/>
    </source>
</evidence>
<name>A0A9P3UNG1_LYOSH</name>
<keyword evidence="8" id="KW-0472">Membrane</keyword>
<keyword evidence="5" id="KW-0375">Hydrogen ion transport</keyword>
<keyword evidence="3" id="KW-0813">Transport</keyword>
<evidence type="ECO:0000256" key="2">
    <source>
        <dbReference type="ARBA" id="ARBA00005699"/>
    </source>
</evidence>
<comment type="caution">
    <text evidence="10">The sequence shown here is derived from an EMBL/GenBank/DDBJ whole genome shotgun (WGS) entry which is preliminary data.</text>
</comment>
<keyword evidence="11" id="KW-1185">Reference proteome</keyword>
<dbReference type="InterPro" id="IPR006808">
    <property type="entry name" value="ATP_synth_F0_gsu_mt"/>
</dbReference>
<evidence type="ECO:0000256" key="4">
    <source>
        <dbReference type="ARBA" id="ARBA00022547"/>
    </source>
</evidence>
<dbReference type="GO" id="GO:0015986">
    <property type="term" value="P:proton motive force-driven ATP synthesis"/>
    <property type="evidence" value="ECO:0007669"/>
    <property type="project" value="InterPro"/>
</dbReference>
<organism evidence="10 11">
    <name type="scientific">Lyophyllum shimeji</name>
    <name type="common">Hon-shimeji</name>
    <name type="synonym">Tricholoma shimeji</name>
    <dbReference type="NCBI Taxonomy" id="47721"/>
    <lineage>
        <taxon>Eukaryota</taxon>
        <taxon>Fungi</taxon>
        <taxon>Dikarya</taxon>
        <taxon>Basidiomycota</taxon>
        <taxon>Agaricomycotina</taxon>
        <taxon>Agaricomycetes</taxon>
        <taxon>Agaricomycetidae</taxon>
        <taxon>Agaricales</taxon>
        <taxon>Tricholomatineae</taxon>
        <taxon>Lyophyllaceae</taxon>
        <taxon>Lyophyllum</taxon>
    </lineage>
</organism>
<evidence type="ECO:0000256" key="9">
    <source>
        <dbReference type="ARBA" id="ARBA00023310"/>
    </source>
</evidence>
<evidence type="ECO:0000256" key="3">
    <source>
        <dbReference type="ARBA" id="ARBA00022448"/>
    </source>
</evidence>
<accession>A0A9P3UNG1</accession>
<dbReference type="EMBL" id="BRPK01000004">
    <property type="protein sequence ID" value="GLB37810.1"/>
    <property type="molecule type" value="Genomic_DNA"/>
</dbReference>
<dbReference type="GO" id="GO:0045259">
    <property type="term" value="C:proton-transporting ATP synthase complex"/>
    <property type="evidence" value="ECO:0007669"/>
    <property type="project" value="UniProtKB-KW"/>
</dbReference>
<keyword evidence="4" id="KW-0138">CF(0)</keyword>
<evidence type="ECO:0000256" key="5">
    <source>
        <dbReference type="ARBA" id="ARBA00022781"/>
    </source>
</evidence>
<dbReference type="GO" id="GO:0015078">
    <property type="term" value="F:proton transmembrane transporter activity"/>
    <property type="evidence" value="ECO:0007669"/>
    <property type="project" value="InterPro"/>
</dbReference>
<keyword evidence="7" id="KW-0496">Mitochondrion</keyword>
<evidence type="ECO:0000313" key="11">
    <source>
        <dbReference type="Proteomes" id="UP001063166"/>
    </source>
</evidence>
<dbReference type="AlphaFoldDB" id="A0A9P3UNG1"/>
<proteinExistence type="inferred from homology"/>
<dbReference type="Pfam" id="PF04718">
    <property type="entry name" value="ATP-synt_G"/>
    <property type="match status" value="1"/>
</dbReference>
<evidence type="ECO:0000256" key="7">
    <source>
        <dbReference type="ARBA" id="ARBA00023128"/>
    </source>
</evidence>
<evidence type="ECO:0000256" key="6">
    <source>
        <dbReference type="ARBA" id="ARBA00023065"/>
    </source>
</evidence>
<dbReference type="Proteomes" id="UP001063166">
    <property type="component" value="Unassembled WGS sequence"/>
</dbReference>
<dbReference type="OrthoDB" id="437at2759"/>
<evidence type="ECO:0000256" key="8">
    <source>
        <dbReference type="ARBA" id="ARBA00023136"/>
    </source>
</evidence>
<keyword evidence="9" id="KW-0066">ATP synthesis</keyword>
<keyword evidence="6" id="KW-0406">Ion transport</keyword>
<comment type="similarity">
    <text evidence="2">Belongs to the ATPase g subunit family.</text>
</comment>
<reference evidence="10" key="1">
    <citation type="submission" date="2022-07" db="EMBL/GenBank/DDBJ databases">
        <title>The genome of Lyophyllum shimeji provides insight into the initial evolution of ectomycorrhizal fungal genome.</title>
        <authorList>
            <person name="Kobayashi Y."/>
            <person name="Shibata T."/>
            <person name="Hirakawa H."/>
            <person name="Shigenobu S."/>
            <person name="Nishiyama T."/>
            <person name="Yamada A."/>
            <person name="Hasebe M."/>
            <person name="Kawaguchi M."/>
        </authorList>
    </citation>
    <scope>NUCLEOTIDE SEQUENCE</scope>
    <source>
        <strain evidence="10">AT787</strain>
    </source>
</reference>
<gene>
    <name evidence="10" type="ORF">LshimejAT787_0408610</name>
</gene>